<dbReference type="EMBL" id="CP147711">
    <property type="protein sequence ID" value="WXC82150.1"/>
    <property type="molecule type" value="Genomic_DNA"/>
</dbReference>
<dbReference type="Gene3D" id="3.40.50.720">
    <property type="entry name" value="NAD(P)-binding Rossmann-like Domain"/>
    <property type="match status" value="1"/>
</dbReference>
<keyword evidence="5" id="KW-0521">NADP</keyword>
<dbReference type="PANTHER" id="PTHR48467:SF1">
    <property type="entry name" value="GLUTAMATE SYNTHASE 1 [NADH], CHLOROPLASTIC-LIKE"/>
    <property type="match status" value="1"/>
</dbReference>
<proteinExistence type="inferred from homology"/>
<comment type="cofactor">
    <cofactor evidence="1">
        <name>FAD</name>
        <dbReference type="ChEBI" id="CHEBI:57692"/>
    </cofactor>
</comment>
<keyword evidence="8" id="KW-1185">Reference proteome</keyword>
<evidence type="ECO:0000256" key="3">
    <source>
        <dbReference type="ARBA" id="ARBA00022630"/>
    </source>
</evidence>
<reference evidence="7" key="2">
    <citation type="submission" date="2024-03" db="EMBL/GenBank/DDBJ databases">
        <authorList>
            <person name="Bromfield E.S.P."/>
            <person name="Cloutier S."/>
        </authorList>
    </citation>
    <scope>NUCLEOTIDE SEQUENCE</scope>
    <source>
        <strain evidence="7">5S5</strain>
    </source>
</reference>
<accession>A0ABZ2P573</accession>
<dbReference type="InterPro" id="IPR036188">
    <property type="entry name" value="FAD/NAD-bd_sf"/>
</dbReference>
<evidence type="ECO:0000256" key="1">
    <source>
        <dbReference type="ARBA" id="ARBA00001974"/>
    </source>
</evidence>
<evidence type="ECO:0000256" key="4">
    <source>
        <dbReference type="ARBA" id="ARBA00022827"/>
    </source>
</evidence>
<sequence length="453" mass="49269">MTSRIAIVGSGPSGFFAAEALLKSNLRLQVHMFDRLPTPFGLVRSGVAPDHASIKGVSRVFDRIAEDSAFEFCGNIEIGKDISLNELRRTYSAVVLAHGAAADSKLGIPGECLPQVFSAGQFVGWYNGHPDFSDLRPDFNTENAVIFGHGNVAIDIARMLLGDPQKFRKTDIAEHALDSLRGSKIKTVHLVGRRGPLQASFTTAELRELLLKMEDMRVEIDAAALHLSSSEADELSKPANAVAKRNIDLMREVADNSHQAAASKLLLISFFESPLEIRGSTKVEAVSLARNVIVNTPQGKRAIPTDERREISAGLVLTSIGFRGRALPGAPFDRLTGRIPNQNGRVQLGDGSTAPLYAVGWIKRGANGVIGTNRADAAETVACMLSDYTERKWLEPDLVNRGKHALPPKSTSFHDWQLINQAEISAGLAVERPRVKFTTIADMLDVLPQRQAR</sequence>
<dbReference type="Proteomes" id="UP001432046">
    <property type="component" value="Chromosome"/>
</dbReference>
<dbReference type="Gene3D" id="3.50.50.60">
    <property type="entry name" value="FAD/NAD(P)-binding domain"/>
    <property type="match status" value="1"/>
</dbReference>
<dbReference type="PRINTS" id="PR00419">
    <property type="entry name" value="ADXRDTASE"/>
</dbReference>
<gene>
    <name evidence="7" type="ORF">WDK88_11455</name>
</gene>
<dbReference type="PIRSF" id="PIRSF000362">
    <property type="entry name" value="FNR"/>
    <property type="match status" value="1"/>
</dbReference>
<dbReference type="RefSeq" id="WP_338834473.1">
    <property type="nucleotide sequence ID" value="NZ_CP147711.1"/>
</dbReference>
<evidence type="ECO:0000256" key="5">
    <source>
        <dbReference type="ARBA" id="ARBA00022857"/>
    </source>
</evidence>
<dbReference type="SUPFAM" id="SSF51971">
    <property type="entry name" value="Nucleotide-binding domain"/>
    <property type="match status" value="1"/>
</dbReference>
<evidence type="ECO:0000313" key="8">
    <source>
        <dbReference type="Proteomes" id="UP001432046"/>
    </source>
</evidence>
<keyword evidence="3" id="KW-0285">Flavoprotein</keyword>
<keyword evidence="4" id="KW-0274">FAD</keyword>
<evidence type="ECO:0000256" key="6">
    <source>
        <dbReference type="ARBA" id="ARBA00023002"/>
    </source>
</evidence>
<protein>
    <submittedName>
        <fullName evidence="7">NAD(P)-binding protein</fullName>
    </submittedName>
</protein>
<dbReference type="Pfam" id="PF13450">
    <property type="entry name" value="NAD_binding_8"/>
    <property type="match status" value="1"/>
</dbReference>
<name>A0ABZ2P573_9BRAD</name>
<keyword evidence="6" id="KW-0560">Oxidoreductase</keyword>
<evidence type="ECO:0000256" key="2">
    <source>
        <dbReference type="ARBA" id="ARBA00008312"/>
    </source>
</evidence>
<comment type="similarity">
    <text evidence="2">Belongs to the ferredoxin--NADP reductase type 1 family.</text>
</comment>
<organism evidence="7 8">
    <name type="scientific">Bradyrhizobium septentrionale</name>
    <dbReference type="NCBI Taxonomy" id="1404411"/>
    <lineage>
        <taxon>Bacteria</taxon>
        <taxon>Pseudomonadati</taxon>
        <taxon>Pseudomonadota</taxon>
        <taxon>Alphaproteobacteria</taxon>
        <taxon>Hyphomicrobiales</taxon>
        <taxon>Nitrobacteraceae</taxon>
        <taxon>Bradyrhizobium</taxon>
    </lineage>
</organism>
<dbReference type="InterPro" id="IPR021163">
    <property type="entry name" value="Ferredox_Rdtase_adrenod"/>
</dbReference>
<dbReference type="PANTHER" id="PTHR48467">
    <property type="entry name" value="GLUTAMATE SYNTHASE 1 [NADH], CHLOROPLASTIC-LIKE"/>
    <property type="match status" value="1"/>
</dbReference>
<dbReference type="InterPro" id="IPR055275">
    <property type="entry name" value="Ferredox_Rdtase"/>
</dbReference>
<reference evidence="7" key="1">
    <citation type="journal article" date="2021" name="Int. J. Syst. Evol. Microbiol.">
        <title>Bradyrhizobium septentrionale sp. nov. (sv. septentrionale) and Bradyrhizobium quebecense sp. nov. (sv. septentrionale) associated with legumes native to Canada possess rearranged symbiosis genes and numerous insertion sequences.</title>
        <authorList>
            <person name="Bromfield E.S.P."/>
            <person name="Cloutier S."/>
        </authorList>
    </citation>
    <scope>NUCLEOTIDE SEQUENCE</scope>
    <source>
        <strain evidence="7">5S5</strain>
    </source>
</reference>
<evidence type="ECO:0000313" key="7">
    <source>
        <dbReference type="EMBL" id="WXC82150.1"/>
    </source>
</evidence>